<dbReference type="PANTHER" id="PTHR30203">
    <property type="entry name" value="OUTER MEMBRANE CATION EFFLUX PROTEIN"/>
    <property type="match status" value="1"/>
</dbReference>
<proteinExistence type="inferred from homology"/>
<dbReference type="EMBL" id="CP010836">
    <property type="protein sequence ID" value="AJP71755.1"/>
    <property type="molecule type" value="Genomic_DNA"/>
</dbReference>
<evidence type="ECO:0000256" key="2">
    <source>
        <dbReference type="RuleBase" id="RU362097"/>
    </source>
</evidence>
<dbReference type="OrthoDB" id="9770517at2"/>
<evidence type="ECO:0000256" key="1">
    <source>
        <dbReference type="ARBA" id="ARBA00007613"/>
    </source>
</evidence>
<name>A0A7U4J7M8_9SPHN</name>
<keyword evidence="2" id="KW-1134">Transmembrane beta strand</keyword>
<comment type="subcellular location">
    <subcellularLocation>
        <location evidence="2">Cell membrane</location>
        <topology evidence="2">Lipid-anchor</topology>
    </subcellularLocation>
</comment>
<organism evidence="3 4">
    <name type="scientific">Sphingomonas hengshuiensis</name>
    <dbReference type="NCBI Taxonomy" id="1609977"/>
    <lineage>
        <taxon>Bacteria</taxon>
        <taxon>Pseudomonadati</taxon>
        <taxon>Pseudomonadota</taxon>
        <taxon>Alphaproteobacteria</taxon>
        <taxon>Sphingomonadales</taxon>
        <taxon>Sphingomonadaceae</taxon>
        <taxon>Sphingomonas</taxon>
    </lineage>
</organism>
<dbReference type="Pfam" id="PF02321">
    <property type="entry name" value="OEP"/>
    <property type="match status" value="2"/>
</dbReference>
<dbReference type="SUPFAM" id="SSF56954">
    <property type="entry name" value="Outer membrane efflux proteins (OEP)"/>
    <property type="match status" value="1"/>
</dbReference>
<reference evidence="3 4" key="2">
    <citation type="submission" date="2015-02" db="EMBL/GenBank/DDBJ databases">
        <title>The complete genome of Sphingomonas hengshuiensis sp. WHSC-8 isolated from soil of Hengshui Lake.</title>
        <authorList>
            <person name="Wei S."/>
            <person name="Guo J."/>
            <person name="Su C."/>
            <person name="Wu R."/>
            <person name="Zhang Z."/>
            <person name="Liang K."/>
            <person name="Li H."/>
            <person name="Wang T."/>
            <person name="Liu H."/>
            <person name="Zhang C."/>
            <person name="Li Z."/>
            <person name="Wang Q."/>
            <person name="Meng J."/>
        </authorList>
    </citation>
    <scope>NUCLEOTIDE SEQUENCE [LARGE SCALE GENOMIC DNA]</scope>
    <source>
        <strain evidence="3 4">WHSC-8</strain>
    </source>
</reference>
<reference evidence="3 4" key="1">
    <citation type="journal article" date="2015" name="Int. J. Syst. Evol. Microbiol.">
        <title>Sphingomonas hengshuiensis sp. nov., isolated from lake wetland.</title>
        <authorList>
            <person name="Wei S."/>
            <person name="Wang T."/>
            <person name="Liu H."/>
            <person name="Zhang C."/>
            <person name="Guo J."/>
            <person name="Wang Q."/>
            <person name="Liang K."/>
            <person name="Zhang Z."/>
        </authorList>
    </citation>
    <scope>NUCLEOTIDE SEQUENCE [LARGE SCALE GENOMIC DNA]</scope>
    <source>
        <strain evidence="3 4">WHSC-8</strain>
    </source>
</reference>
<dbReference type="Gene3D" id="1.20.1600.10">
    <property type="entry name" value="Outer membrane efflux proteins (OEP)"/>
    <property type="match status" value="1"/>
</dbReference>
<keyword evidence="2" id="KW-0564">Palmitate</keyword>
<dbReference type="AlphaFoldDB" id="A0A7U4J7M8"/>
<dbReference type="InterPro" id="IPR003423">
    <property type="entry name" value="OMP_efflux"/>
</dbReference>
<dbReference type="PANTHER" id="PTHR30203:SF21">
    <property type="entry name" value="OUTER MEMBRANE COMPONENT OF MULTIDRUG EFFLUX PUMP-RELATED"/>
    <property type="match status" value="1"/>
</dbReference>
<sequence length="475" mass="49974">MKRTLSLVSAFALSGCVVGPDYVSPAPNQPAQTPFASAAAPGFVAQEPPAEWWHLYREPVVDRLVREALAANTDLRVAAANLRQTLAVLRETRTQRLPSTTVSAQGTYARTPGASLGMPDLSFENETYTVGLDLSYQVDLFGGITRAIQAGRADVAASQATYDLTRVTIVAETIRAYADACSAGLQLKAARESLRVQSETFDLTRRLELGGSGTGLDTSQAASTLEQTRANIPTYEASRKSALFRLAVMTGKPPADFPEDVAQCETPPTVAQAIPVGDGASLLARRADVRNAERKLAAASARVGVAVADLYPNITFGASVGSTALALGDLGKSSAFKFSLGPALSFSFPNVAAARARVAQAEAGAESALATFDGTWLTALQDTETALSNYSLRGQRIETLRRARDEGQEAARIARLRYRAGAESFQVVLDAERNLATVEATLASAQADFSDATVTLFLALGGGWQTPAPTPAAAG</sequence>
<dbReference type="InterPro" id="IPR010131">
    <property type="entry name" value="MdtP/NodT-like"/>
</dbReference>
<dbReference type="RefSeq" id="WP_044331537.1">
    <property type="nucleotide sequence ID" value="NZ_CP010836.1"/>
</dbReference>
<gene>
    <name evidence="3" type="ORF">TS85_08095</name>
</gene>
<evidence type="ECO:0000313" key="3">
    <source>
        <dbReference type="EMBL" id="AJP71755.1"/>
    </source>
</evidence>
<protein>
    <submittedName>
        <fullName evidence="3">RND transporter</fullName>
    </submittedName>
</protein>
<keyword evidence="4" id="KW-1185">Reference proteome</keyword>
<dbReference type="PROSITE" id="PS51257">
    <property type="entry name" value="PROKAR_LIPOPROTEIN"/>
    <property type="match status" value="1"/>
</dbReference>
<dbReference type="Proteomes" id="UP000032300">
    <property type="component" value="Chromosome"/>
</dbReference>
<dbReference type="GO" id="GO:0005886">
    <property type="term" value="C:plasma membrane"/>
    <property type="evidence" value="ECO:0007669"/>
    <property type="project" value="UniProtKB-SubCell"/>
</dbReference>
<keyword evidence="2" id="KW-0449">Lipoprotein</keyword>
<dbReference type="NCBIfam" id="TIGR01845">
    <property type="entry name" value="outer_NodT"/>
    <property type="match status" value="1"/>
</dbReference>
<dbReference type="GO" id="GO:0015562">
    <property type="term" value="F:efflux transmembrane transporter activity"/>
    <property type="evidence" value="ECO:0007669"/>
    <property type="project" value="InterPro"/>
</dbReference>
<comment type="similarity">
    <text evidence="1 2">Belongs to the outer membrane factor (OMF) (TC 1.B.17) family.</text>
</comment>
<dbReference type="KEGG" id="sphi:TS85_08095"/>
<keyword evidence="2" id="KW-0812">Transmembrane</keyword>
<accession>A0A7U4J7M8</accession>
<dbReference type="Gene3D" id="2.20.200.10">
    <property type="entry name" value="Outer membrane efflux proteins (OEP)"/>
    <property type="match status" value="1"/>
</dbReference>
<keyword evidence="2" id="KW-0472">Membrane</keyword>
<evidence type="ECO:0000313" key="4">
    <source>
        <dbReference type="Proteomes" id="UP000032300"/>
    </source>
</evidence>